<keyword evidence="2" id="KW-1185">Reference proteome</keyword>
<protein>
    <recommendedName>
        <fullName evidence="3">Transposase</fullName>
    </recommendedName>
</protein>
<gene>
    <name evidence="1" type="ORF">QF035_010437</name>
</gene>
<sequence>MDSWHGLPADTDREAWLRQVGEDGFHLLTAVWRPDAPVWLRRIPALQTLRQAWLQQYHRDQAGVRAREGDDLPPGQDRLASPYDAEACYGTKRTTGWVGYCLHITETCDDDAPRLITDVATTSAAEGDDSQALPAVHTRLGTGSCCRPNNPSTADTSRQALWWPPAGSTAAKTRPPPWPFGARADAYDTNMYVIRGRVQ</sequence>
<dbReference type="EMBL" id="JAUSZI010000002">
    <property type="protein sequence ID" value="MDQ1032855.1"/>
    <property type="molecule type" value="Genomic_DNA"/>
</dbReference>
<comment type="caution">
    <text evidence="1">The sequence shown here is derived from an EMBL/GenBank/DDBJ whole genome shotgun (WGS) entry which is preliminary data.</text>
</comment>
<reference evidence="1 2" key="1">
    <citation type="submission" date="2023-07" db="EMBL/GenBank/DDBJ databases">
        <title>Comparative genomics of wheat-associated soil bacteria to identify genetic determinants of phenazine resistance.</title>
        <authorList>
            <person name="Mouncey N."/>
        </authorList>
    </citation>
    <scope>NUCLEOTIDE SEQUENCE [LARGE SCALE GENOMIC DNA]</scope>
    <source>
        <strain evidence="1 2">V2I4</strain>
    </source>
</reference>
<evidence type="ECO:0000313" key="2">
    <source>
        <dbReference type="Proteomes" id="UP001230328"/>
    </source>
</evidence>
<name>A0ABU0TAK9_9ACTN</name>
<evidence type="ECO:0008006" key="3">
    <source>
        <dbReference type="Google" id="ProtNLM"/>
    </source>
</evidence>
<organism evidence="1 2">
    <name type="scientific">Streptomyces umbrinus</name>
    <dbReference type="NCBI Taxonomy" id="67370"/>
    <lineage>
        <taxon>Bacteria</taxon>
        <taxon>Bacillati</taxon>
        <taxon>Actinomycetota</taxon>
        <taxon>Actinomycetes</taxon>
        <taxon>Kitasatosporales</taxon>
        <taxon>Streptomycetaceae</taxon>
        <taxon>Streptomyces</taxon>
        <taxon>Streptomyces phaeochromogenes group</taxon>
    </lineage>
</organism>
<evidence type="ECO:0000313" key="1">
    <source>
        <dbReference type="EMBL" id="MDQ1032855.1"/>
    </source>
</evidence>
<dbReference type="RefSeq" id="WP_307529878.1">
    <property type="nucleotide sequence ID" value="NZ_JAUSZI010000002.1"/>
</dbReference>
<proteinExistence type="predicted"/>
<dbReference type="Proteomes" id="UP001230328">
    <property type="component" value="Unassembled WGS sequence"/>
</dbReference>
<accession>A0ABU0TAK9</accession>